<evidence type="ECO:0000313" key="6">
    <source>
        <dbReference type="Proteomes" id="UP000593591"/>
    </source>
</evidence>
<dbReference type="Pfam" id="PF00941">
    <property type="entry name" value="FAD_binding_5"/>
    <property type="match status" value="1"/>
</dbReference>
<dbReference type="InterPro" id="IPR016169">
    <property type="entry name" value="FAD-bd_PCMH_sub2"/>
</dbReference>
<dbReference type="GO" id="GO:0016491">
    <property type="term" value="F:oxidoreductase activity"/>
    <property type="evidence" value="ECO:0007669"/>
    <property type="project" value="UniProtKB-KW"/>
</dbReference>
<dbReference type="PROSITE" id="PS51387">
    <property type="entry name" value="FAD_PCMH"/>
    <property type="match status" value="1"/>
</dbReference>
<dbReference type="PANTHER" id="PTHR42659">
    <property type="entry name" value="XANTHINE DEHYDROGENASE SUBUNIT C-RELATED"/>
    <property type="match status" value="1"/>
</dbReference>
<accession>A0A7M1XLU2</accession>
<dbReference type="SUPFAM" id="SSF56176">
    <property type="entry name" value="FAD-binding/transporter-associated domain-like"/>
    <property type="match status" value="1"/>
</dbReference>
<keyword evidence="2" id="KW-0274">FAD</keyword>
<evidence type="ECO:0000256" key="2">
    <source>
        <dbReference type="ARBA" id="ARBA00022827"/>
    </source>
</evidence>
<sequence>MLLQHVMQGRENQMQKNNSSVLMASTLSDVFFHLKSVNNLQILGGCTYISSLDEKSLCVKFIDELSQIEKKERYIDFGPSVTLSQIIQIRRTNLPEVLYDALITMASESVRNLATFGGSICAADPKIMIWSPLLALDARLEIRNQSETKYIPFSKYTGIPKGFILTKIRIPIDDWDIQIFKRVGPSSKLNDLSAGFTFLASTQKDLITNVRITFSGNTVFRSTELENKIIGAHFPLTSKFIGDVVKTASSLLEKNQEYTKMQPILRQQFLNLIQYSLEQLT</sequence>
<name>A0A7M1XLU2_9SPIR</name>
<dbReference type="EMBL" id="CP031517">
    <property type="protein sequence ID" value="QOS39781.1"/>
    <property type="molecule type" value="Genomic_DNA"/>
</dbReference>
<organism evidence="5 6">
    <name type="scientific">Treponema rectale</name>
    <dbReference type="NCBI Taxonomy" id="744512"/>
    <lineage>
        <taxon>Bacteria</taxon>
        <taxon>Pseudomonadati</taxon>
        <taxon>Spirochaetota</taxon>
        <taxon>Spirochaetia</taxon>
        <taxon>Spirochaetales</taxon>
        <taxon>Treponemataceae</taxon>
        <taxon>Treponema</taxon>
    </lineage>
</organism>
<gene>
    <name evidence="5" type="ORF">DYE49_04630</name>
</gene>
<feature type="domain" description="FAD-binding PCMH-type" evidence="4">
    <location>
        <begin position="1"/>
        <end position="175"/>
    </location>
</feature>
<dbReference type="InterPro" id="IPR051312">
    <property type="entry name" value="Diverse_Substr_Oxidored"/>
</dbReference>
<protein>
    <recommendedName>
        <fullName evidence="4">FAD-binding PCMH-type domain-containing protein</fullName>
    </recommendedName>
</protein>
<dbReference type="InterPro" id="IPR036318">
    <property type="entry name" value="FAD-bd_PCMH-like_sf"/>
</dbReference>
<keyword evidence="1" id="KW-0285">Flavoprotein</keyword>
<dbReference type="Gene3D" id="3.30.465.10">
    <property type="match status" value="1"/>
</dbReference>
<proteinExistence type="predicted"/>
<evidence type="ECO:0000256" key="3">
    <source>
        <dbReference type="ARBA" id="ARBA00023002"/>
    </source>
</evidence>
<dbReference type="AlphaFoldDB" id="A0A7M1XLU2"/>
<dbReference type="GO" id="GO:0071949">
    <property type="term" value="F:FAD binding"/>
    <property type="evidence" value="ECO:0007669"/>
    <property type="project" value="InterPro"/>
</dbReference>
<dbReference type="PANTHER" id="PTHR42659:SF2">
    <property type="entry name" value="XANTHINE DEHYDROGENASE SUBUNIT C-RELATED"/>
    <property type="match status" value="1"/>
</dbReference>
<dbReference type="Proteomes" id="UP000593591">
    <property type="component" value="Chromosome"/>
</dbReference>
<evidence type="ECO:0000256" key="1">
    <source>
        <dbReference type="ARBA" id="ARBA00022630"/>
    </source>
</evidence>
<reference evidence="5 6" key="1">
    <citation type="submission" date="2018-08" db="EMBL/GenBank/DDBJ databases">
        <title>The first complete genome of Treponema rectale (CHPAT), a commensal spirochete of the bovine rectum.</title>
        <authorList>
            <person name="Staton G.J."/>
            <person name="Clegg S.R."/>
            <person name="Carter S.D."/>
            <person name="Radford A.D."/>
            <person name="Darby A."/>
            <person name="Hall N."/>
            <person name="Birtles R.J."/>
            <person name="Evans N.J."/>
        </authorList>
    </citation>
    <scope>NUCLEOTIDE SEQUENCE [LARGE SCALE GENOMIC DNA]</scope>
    <source>
        <strain evidence="5 6">CHPA</strain>
    </source>
</reference>
<evidence type="ECO:0000259" key="4">
    <source>
        <dbReference type="PROSITE" id="PS51387"/>
    </source>
</evidence>
<dbReference type="KEGG" id="trc:DYE49_04630"/>
<dbReference type="InterPro" id="IPR002346">
    <property type="entry name" value="Mopterin_DH_FAD-bd"/>
</dbReference>
<evidence type="ECO:0000313" key="5">
    <source>
        <dbReference type="EMBL" id="QOS39781.1"/>
    </source>
</evidence>
<dbReference type="InterPro" id="IPR016166">
    <property type="entry name" value="FAD-bd_PCMH"/>
</dbReference>
<keyword evidence="3" id="KW-0560">Oxidoreductase</keyword>